<dbReference type="Proteomes" id="UP000295689">
    <property type="component" value="Unassembled WGS sequence"/>
</dbReference>
<evidence type="ECO:0000313" key="2">
    <source>
        <dbReference type="Proteomes" id="UP000295689"/>
    </source>
</evidence>
<reference evidence="1 2" key="1">
    <citation type="journal article" date="2015" name="Stand. Genomic Sci.">
        <title>Genomic Encyclopedia of Bacterial and Archaeal Type Strains, Phase III: the genomes of soil and plant-associated and newly described type strains.</title>
        <authorList>
            <person name="Whitman W.B."/>
            <person name="Woyke T."/>
            <person name="Klenk H.P."/>
            <person name="Zhou Y."/>
            <person name="Lilburn T.G."/>
            <person name="Beck B.J."/>
            <person name="De Vos P."/>
            <person name="Vandamme P."/>
            <person name="Eisen J.A."/>
            <person name="Garrity G."/>
            <person name="Hugenholtz P."/>
            <person name="Kyrpides N.C."/>
        </authorList>
    </citation>
    <scope>NUCLEOTIDE SEQUENCE [LARGE SCALE GENOMIC DNA]</scope>
    <source>
        <strain evidence="1 2">CV53</strain>
    </source>
</reference>
<comment type="caution">
    <text evidence="1">The sequence shown here is derived from an EMBL/GenBank/DDBJ whole genome shotgun (WGS) entry which is preliminary data.</text>
</comment>
<proteinExistence type="predicted"/>
<evidence type="ECO:0000313" key="1">
    <source>
        <dbReference type="EMBL" id="TCN18931.1"/>
    </source>
</evidence>
<dbReference type="AlphaFoldDB" id="A0A4R2AY76"/>
<sequence length="94" mass="10963">MARLARELRHDIITPTKTGYNVKKVSDDMLRDMWAEGRKNFDKGFPDGVYVAPCEKNEPTVKMRELFAYCKKVGKRPAELTDEERQQFIGHPDF</sequence>
<protein>
    <submittedName>
        <fullName evidence="1">Uncharacterized protein</fullName>
    </submittedName>
</protein>
<keyword evidence="2" id="KW-1185">Reference proteome</keyword>
<organism evidence="1 2">
    <name type="scientific">Mesobacillus foraminis</name>
    <dbReference type="NCBI Taxonomy" id="279826"/>
    <lineage>
        <taxon>Bacteria</taxon>
        <taxon>Bacillati</taxon>
        <taxon>Bacillota</taxon>
        <taxon>Bacilli</taxon>
        <taxon>Bacillales</taxon>
        <taxon>Bacillaceae</taxon>
        <taxon>Mesobacillus</taxon>
    </lineage>
</organism>
<dbReference type="EMBL" id="SLVV01000018">
    <property type="protein sequence ID" value="TCN18931.1"/>
    <property type="molecule type" value="Genomic_DNA"/>
</dbReference>
<name>A0A4R2AY76_9BACI</name>
<gene>
    <name evidence="1" type="ORF">EV146_11818</name>
</gene>
<accession>A0A4R2AY76</accession>
<dbReference type="RefSeq" id="WP_241994047.1">
    <property type="nucleotide sequence ID" value="NZ_JABUHM010000019.1"/>
</dbReference>